<accession>A0A1M5ZEN3</accession>
<name>A0A1M5ZEN3_9FIRM</name>
<protein>
    <submittedName>
        <fullName evidence="2">Uncharacterized protein</fullName>
    </submittedName>
</protein>
<sequence>MRNLIIILFIGLPVTAGIIWLQLFLSKKASKWLGLIMPLIIFAFSLLIVVGNIMYTGSPWETALLIVTTLLLSNIPTAILLAIYFACREQRKKRAQVEKMNIQDLG</sequence>
<gene>
    <name evidence="2" type="ORF">SAMN02745823_03614</name>
</gene>
<proteinExistence type="predicted"/>
<dbReference type="STRING" id="1123282.SAMN02745823_03614"/>
<evidence type="ECO:0000313" key="3">
    <source>
        <dbReference type="Proteomes" id="UP000183995"/>
    </source>
</evidence>
<organism evidence="2 3">
    <name type="scientific">Sporobacter termitidis DSM 10068</name>
    <dbReference type="NCBI Taxonomy" id="1123282"/>
    <lineage>
        <taxon>Bacteria</taxon>
        <taxon>Bacillati</taxon>
        <taxon>Bacillota</taxon>
        <taxon>Clostridia</taxon>
        <taxon>Eubacteriales</taxon>
        <taxon>Oscillospiraceae</taxon>
        <taxon>Sporobacter</taxon>
    </lineage>
</organism>
<evidence type="ECO:0000313" key="2">
    <source>
        <dbReference type="EMBL" id="SHI22634.1"/>
    </source>
</evidence>
<reference evidence="2 3" key="1">
    <citation type="submission" date="2016-11" db="EMBL/GenBank/DDBJ databases">
        <authorList>
            <person name="Jaros S."/>
            <person name="Januszkiewicz K."/>
            <person name="Wedrychowicz H."/>
        </authorList>
    </citation>
    <scope>NUCLEOTIDE SEQUENCE [LARGE SCALE GENOMIC DNA]</scope>
    <source>
        <strain evidence="2 3">DSM 10068</strain>
    </source>
</reference>
<dbReference type="OrthoDB" id="2200068at2"/>
<dbReference type="RefSeq" id="WP_073082458.1">
    <property type="nucleotide sequence ID" value="NZ_FQXV01000018.1"/>
</dbReference>
<keyword evidence="1" id="KW-1133">Transmembrane helix</keyword>
<dbReference type="EMBL" id="FQXV01000018">
    <property type="protein sequence ID" value="SHI22634.1"/>
    <property type="molecule type" value="Genomic_DNA"/>
</dbReference>
<dbReference type="AlphaFoldDB" id="A0A1M5ZEN3"/>
<dbReference type="Proteomes" id="UP000183995">
    <property type="component" value="Unassembled WGS sequence"/>
</dbReference>
<feature type="transmembrane region" description="Helical" evidence="1">
    <location>
        <begin position="63"/>
        <end position="86"/>
    </location>
</feature>
<evidence type="ECO:0000256" key="1">
    <source>
        <dbReference type="SAM" id="Phobius"/>
    </source>
</evidence>
<feature type="transmembrane region" description="Helical" evidence="1">
    <location>
        <begin position="6"/>
        <end position="25"/>
    </location>
</feature>
<keyword evidence="1" id="KW-0812">Transmembrane</keyword>
<keyword evidence="1" id="KW-0472">Membrane</keyword>
<feature type="transmembrane region" description="Helical" evidence="1">
    <location>
        <begin position="32"/>
        <end position="57"/>
    </location>
</feature>
<keyword evidence="3" id="KW-1185">Reference proteome</keyword>